<evidence type="ECO:0000259" key="2">
    <source>
        <dbReference type="Pfam" id="PF03732"/>
    </source>
</evidence>
<dbReference type="PANTHER" id="PTHR15503:SF42">
    <property type="entry name" value="ZINC FINGER, CCHC-TYPE, RETROTRANSPOSON GAG DOMAIN, ASPARTIC PEPTIDASE DOMAIN PROTEIN-RELATED"/>
    <property type="match status" value="1"/>
</dbReference>
<dbReference type="InterPro" id="IPR005162">
    <property type="entry name" value="Retrotrans_gag_dom"/>
</dbReference>
<evidence type="ECO:0000256" key="1">
    <source>
        <dbReference type="SAM" id="MobiDB-lite"/>
    </source>
</evidence>
<accession>A0A6G1CAW1</accession>
<feature type="region of interest" description="Disordered" evidence="1">
    <location>
        <begin position="215"/>
        <end position="235"/>
    </location>
</feature>
<evidence type="ECO:0000313" key="3">
    <source>
        <dbReference type="EMBL" id="KAF0897332.1"/>
    </source>
</evidence>
<proteinExistence type="predicted"/>
<dbReference type="OrthoDB" id="694489at2759"/>
<dbReference type="AlphaFoldDB" id="A0A6G1CAW1"/>
<keyword evidence="4" id="KW-1185">Reference proteome</keyword>
<dbReference type="InterPro" id="IPR032567">
    <property type="entry name" value="RTL1-rel"/>
</dbReference>
<organism evidence="3 4">
    <name type="scientific">Oryza meyeriana var. granulata</name>
    <dbReference type="NCBI Taxonomy" id="110450"/>
    <lineage>
        <taxon>Eukaryota</taxon>
        <taxon>Viridiplantae</taxon>
        <taxon>Streptophyta</taxon>
        <taxon>Embryophyta</taxon>
        <taxon>Tracheophyta</taxon>
        <taxon>Spermatophyta</taxon>
        <taxon>Magnoliopsida</taxon>
        <taxon>Liliopsida</taxon>
        <taxon>Poales</taxon>
        <taxon>Poaceae</taxon>
        <taxon>BOP clade</taxon>
        <taxon>Oryzoideae</taxon>
        <taxon>Oryzeae</taxon>
        <taxon>Oryzinae</taxon>
        <taxon>Oryza</taxon>
        <taxon>Oryza meyeriana</taxon>
    </lineage>
</organism>
<name>A0A6G1CAW1_9ORYZ</name>
<dbReference type="Proteomes" id="UP000479710">
    <property type="component" value="Unassembled WGS sequence"/>
</dbReference>
<gene>
    <name evidence="3" type="ORF">E2562_036257</name>
</gene>
<dbReference type="Pfam" id="PF03732">
    <property type="entry name" value="Retrotrans_gag"/>
    <property type="match status" value="1"/>
</dbReference>
<dbReference type="PANTHER" id="PTHR15503">
    <property type="entry name" value="LDOC1 RELATED"/>
    <property type="match status" value="1"/>
</dbReference>
<reference evidence="3 4" key="1">
    <citation type="submission" date="2019-11" db="EMBL/GenBank/DDBJ databases">
        <title>Whole genome sequence of Oryza granulata.</title>
        <authorList>
            <person name="Li W."/>
        </authorList>
    </citation>
    <scope>NUCLEOTIDE SEQUENCE [LARGE SCALE GENOMIC DNA]</scope>
    <source>
        <strain evidence="4">cv. Menghai</strain>
        <tissue evidence="3">Leaf</tissue>
    </source>
</reference>
<protein>
    <recommendedName>
        <fullName evidence="2">Retrotransposon gag domain-containing protein</fullName>
    </recommendedName>
</protein>
<feature type="domain" description="Retrotransposon gag" evidence="2">
    <location>
        <begin position="80"/>
        <end position="176"/>
    </location>
</feature>
<sequence>MQTIANLYAFGSQATQERQAAQARPAVQANRGPSNYGDFMRTKLPVCAKPEEALQAKDWIHMTVKKLDPIRARDEDKVCFAMGQLDGPASDWWDAYKASQDEEAKEPYWVEFIVAFRENFVPTAIMKMKKDGFRSLRRDNMSVQVYLNKFAQLAHYAPKDIPNEQEKIDKFLRVLNYTLRAPLIIQDHANFQSMVNKAPKSEEDNRKVEANINGRWKPTGSQLEHLPHLQLTPRP</sequence>
<dbReference type="EMBL" id="SPHZ02000010">
    <property type="protein sequence ID" value="KAF0897332.1"/>
    <property type="molecule type" value="Genomic_DNA"/>
</dbReference>
<comment type="caution">
    <text evidence="3">The sequence shown here is derived from an EMBL/GenBank/DDBJ whole genome shotgun (WGS) entry which is preliminary data.</text>
</comment>
<evidence type="ECO:0000313" key="4">
    <source>
        <dbReference type="Proteomes" id="UP000479710"/>
    </source>
</evidence>